<evidence type="ECO:0000313" key="2">
    <source>
        <dbReference type="EMBL" id="MDN2481906.1"/>
    </source>
</evidence>
<gene>
    <name evidence="2" type="ORF">QWJ08_10920</name>
</gene>
<sequence length="315" mass="35992">MSNCSISSFSIATFNLFNYLAPPNAYYQFDNIYTAEEWRGKQRWLDEYLSELSADIVAFQEVFSPEELNQQCVRLGYTDFACRSAPKVESDYVYSQPPVALASRFPIISSTAVESHNIRNISRKHAFSRAPLHCVIEVPRFGLIDVIVVHLKSQRSSLEVDDQMSEDQRHQASVHGGWLSTEQRGSEAEMLSHYIKQVHRQHRRPVVLLGDFNQDLSASEFHNLASMAHTHALHDSFALQKQRPTQRPATHYFGDKGNVLDYLLLSNEFVSQHPKQALQVEQVSIYDRHLVAPSFETDRYASDHAAVKGLFSFSR</sequence>
<name>A0ABT7Y1P8_9VIBR</name>
<dbReference type="GO" id="GO:0004519">
    <property type="term" value="F:endonuclease activity"/>
    <property type="evidence" value="ECO:0007669"/>
    <property type="project" value="UniProtKB-KW"/>
</dbReference>
<proteinExistence type="predicted"/>
<dbReference type="InterPro" id="IPR051916">
    <property type="entry name" value="GPI-anchor_lipid_remodeler"/>
</dbReference>
<dbReference type="Proteomes" id="UP001169719">
    <property type="component" value="Unassembled WGS sequence"/>
</dbReference>
<comment type="caution">
    <text evidence="2">The sequence shown here is derived from an EMBL/GenBank/DDBJ whole genome shotgun (WGS) entry which is preliminary data.</text>
</comment>
<dbReference type="PANTHER" id="PTHR14859">
    <property type="entry name" value="CALCOFLUOR WHITE HYPERSENSITIVE PROTEIN PRECURSOR"/>
    <property type="match status" value="1"/>
</dbReference>
<protein>
    <submittedName>
        <fullName evidence="2">Endonuclease/exonuclease/phosphatase family protein</fullName>
    </submittedName>
</protein>
<dbReference type="PANTHER" id="PTHR14859:SF15">
    <property type="entry name" value="ENDONUCLEASE_EXONUCLEASE_PHOSPHATASE DOMAIN-CONTAINING PROTEIN"/>
    <property type="match status" value="1"/>
</dbReference>
<keyword evidence="3" id="KW-1185">Reference proteome</keyword>
<organism evidence="2 3">
    <name type="scientific">Vibrio agarivorans</name>
    <dbReference type="NCBI Taxonomy" id="153622"/>
    <lineage>
        <taxon>Bacteria</taxon>
        <taxon>Pseudomonadati</taxon>
        <taxon>Pseudomonadota</taxon>
        <taxon>Gammaproteobacteria</taxon>
        <taxon>Vibrionales</taxon>
        <taxon>Vibrionaceae</taxon>
        <taxon>Vibrio</taxon>
    </lineage>
</organism>
<keyword evidence="2" id="KW-0540">Nuclease</keyword>
<keyword evidence="2" id="KW-0378">Hydrolase</keyword>
<keyword evidence="2" id="KW-0255">Endonuclease</keyword>
<evidence type="ECO:0000259" key="1">
    <source>
        <dbReference type="Pfam" id="PF03372"/>
    </source>
</evidence>
<evidence type="ECO:0000313" key="3">
    <source>
        <dbReference type="Proteomes" id="UP001169719"/>
    </source>
</evidence>
<dbReference type="Gene3D" id="3.60.10.10">
    <property type="entry name" value="Endonuclease/exonuclease/phosphatase"/>
    <property type="match status" value="1"/>
</dbReference>
<dbReference type="Pfam" id="PF03372">
    <property type="entry name" value="Exo_endo_phos"/>
    <property type="match status" value="1"/>
</dbReference>
<dbReference type="RefSeq" id="WP_289962009.1">
    <property type="nucleotide sequence ID" value="NZ_JAUEOZ010000001.1"/>
</dbReference>
<dbReference type="EMBL" id="JAUEOZ010000001">
    <property type="protein sequence ID" value="MDN2481906.1"/>
    <property type="molecule type" value="Genomic_DNA"/>
</dbReference>
<feature type="domain" description="Endonuclease/exonuclease/phosphatase" evidence="1">
    <location>
        <begin position="42"/>
        <end position="304"/>
    </location>
</feature>
<dbReference type="InterPro" id="IPR036691">
    <property type="entry name" value="Endo/exonu/phosph_ase_sf"/>
</dbReference>
<accession>A0ABT7Y1P8</accession>
<dbReference type="InterPro" id="IPR005135">
    <property type="entry name" value="Endo/exonuclease/phosphatase"/>
</dbReference>
<dbReference type="SUPFAM" id="SSF56219">
    <property type="entry name" value="DNase I-like"/>
    <property type="match status" value="1"/>
</dbReference>
<reference evidence="2" key="1">
    <citation type="submission" date="2024-05" db="EMBL/GenBank/DDBJ databases">
        <title>Genome Sequences of Four Agar- Degrading Marine Bacteria.</title>
        <authorList>
            <person name="Phillips E.K."/>
            <person name="Shaffer J.C."/>
            <person name="Henson M.W."/>
            <person name="Temperton B."/>
            <person name="Thrash C.J."/>
            <person name="Martin M.O."/>
        </authorList>
    </citation>
    <scope>NUCLEOTIDE SEQUENCE</scope>
    <source>
        <strain evidence="2">EKP203</strain>
    </source>
</reference>